<dbReference type="InterPro" id="IPR007855">
    <property type="entry name" value="RDRP"/>
</dbReference>
<comment type="similarity">
    <text evidence="1">Belongs to the RdRP family.</text>
</comment>
<dbReference type="EC" id="2.7.7.48" evidence="1"/>
<keyword evidence="1" id="KW-0548">Nucleotidyltransferase</keyword>
<dbReference type="InterPro" id="IPR057596">
    <property type="entry name" value="RDRP_core"/>
</dbReference>
<dbReference type="PANTHER" id="PTHR23079:SF55">
    <property type="entry name" value="RNA-DIRECTED RNA POLYMERASE"/>
    <property type="match status" value="1"/>
</dbReference>
<feature type="domain" description="RDRP core" evidence="2">
    <location>
        <begin position="118"/>
        <end position="272"/>
    </location>
</feature>
<organism evidence="3 4">
    <name type="scientific">Reticulomyxa filosa</name>
    <dbReference type="NCBI Taxonomy" id="46433"/>
    <lineage>
        <taxon>Eukaryota</taxon>
        <taxon>Sar</taxon>
        <taxon>Rhizaria</taxon>
        <taxon>Retaria</taxon>
        <taxon>Foraminifera</taxon>
        <taxon>Monothalamids</taxon>
        <taxon>Reticulomyxidae</taxon>
        <taxon>Reticulomyxa</taxon>
    </lineage>
</organism>
<name>X6M6L0_RETFI</name>
<sequence length="281" mass="32316">MKDMKKNFKEAQSFRLQESVKSRILGVLRKYQNGFMNELLHMETVCKKAQANLTQLVAQYGRKNNIYRVPVTNEERRLYMDTCVFLSMRLKVEEIFLRRLLSYSYNQQRLNEKDTTDLQGILRGLWGGLKAKFKIQLPWPNVRLAGVADMQGLLTEKEVFLKVKIPETQDFTCGQCTTLNNWNCVACVKCGKEKPEYYIHKGSIGLMKNPCLHPGSYRLFDCVYIRELDEMFDGEVLVFSANSSCNTAQVHQLSGGDLDGDDFLCVMAEDLLPVDGINYFV</sequence>
<dbReference type="GO" id="GO:0031380">
    <property type="term" value="C:nuclear RNA-directed RNA polymerase complex"/>
    <property type="evidence" value="ECO:0007669"/>
    <property type="project" value="TreeGrafter"/>
</dbReference>
<dbReference type="AlphaFoldDB" id="X6M6L0"/>
<dbReference type="PANTHER" id="PTHR23079">
    <property type="entry name" value="RNA-DEPENDENT RNA POLYMERASE"/>
    <property type="match status" value="1"/>
</dbReference>
<proteinExistence type="inferred from homology"/>
<dbReference type="Pfam" id="PF05183">
    <property type="entry name" value="RdRP"/>
    <property type="match status" value="1"/>
</dbReference>
<accession>X6M6L0</accession>
<gene>
    <name evidence="3" type="ORF">RFI_28120</name>
</gene>
<keyword evidence="1" id="KW-0694">RNA-binding</keyword>
<protein>
    <recommendedName>
        <fullName evidence="1">RNA-dependent RNA polymerase</fullName>
        <ecNumber evidence="1">2.7.7.48</ecNumber>
    </recommendedName>
</protein>
<evidence type="ECO:0000313" key="3">
    <source>
        <dbReference type="EMBL" id="ETO09266.1"/>
    </source>
</evidence>
<evidence type="ECO:0000259" key="2">
    <source>
        <dbReference type="Pfam" id="PF05183"/>
    </source>
</evidence>
<dbReference type="GO" id="GO:0003968">
    <property type="term" value="F:RNA-directed RNA polymerase activity"/>
    <property type="evidence" value="ECO:0007669"/>
    <property type="project" value="UniProtKB-KW"/>
</dbReference>
<dbReference type="GO" id="GO:0030422">
    <property type="term" value="P:siRNA processing"/>
    <property type="evidence" value="ECO:0007669"/>
    <property type="project" value="TreeGrafter"/>
</dbReference>
<evidence type="ECO:0000256" key="1">
    <source>
        <dbReference type="RuleBase" id="RU363098"/>
    </source>
</evidence>
<keyword evidence="1" id="KW-0808">Transferase</keyword>
<keyword evidence="1 3" id="KW-0696">RNA-directed RNA polymerase</keyword>
<dbReference type="EMBL" id="ASPP01024186">
    <property type="protein sequence ID" value="ETO09266.1"/>
    <property type="molecule type" value="Genomic_DNA"/>
</dbReference>
<evidence type="ECO:0000313" key="4">
    <source>
        <dbReference type="Proteomes" id="UP000023152"/>
    </source>
</evidence>
<comment type="catalytic activity">
    <reaction evidence="1">
        <text>RNA(n) + a ribonucleoside 5'-triphosphate = RNA(n+1) + diphosphate</text>
        <dbReference type="Rhea" id="RHEA:21248"/>
        <dbReference type="Rhea" id="RHEA-COMP:14527"/>
        <dbReference type="Rhea" id="RHEA-COMP:17342"/>
        <dbReference type="ChEBI" id="CHEBI:33019"/>
        <dbReference type="ChEBI" id="CHEBI:61557"/>
        <dbReference type="ChEBI" id="CHEBI:140395"/>
        <dbReference type="EC" id="2.7.7.48"/>
    </reaction>
</comment>
<comment type="caution">
    <text evidence="3">The sequence shown here is derived from an EMBL/GenBank/DDBJ whole genome shotgun (WGS) entry which is preliminary data.</text>
</comment>
<keyword evidence="4" id="KW-1185">Reference proteome</keyword>
<dbReference type="GO" id="GO:0003723">
    <property type="term" value="F:RNA binding"/>
    <property type="evidence" value="ECO:0007669"/>
    <property type="project" value="UniProtKB-KW"/>
</dbReference>
<reference evidence="3 4" key="1">
    <citation type="journal article" date="2013" name="Curr. Biol.">
        <title>The Genome of the Foraminiferan Reticulomyxa filosa.</title>
        <authorList>
            <person name="Glockner G."/>
            <person name="Hulsmann N."/>
            <person name="Schleicher M."/>
            <person name="Noegel A.A."/>
            <person name="Eichinger L."/>
            <person name="Gallinger C."/>
            <person name="Pawlowski J."/>
            <person name="Sierra R."/>
            <person name="Euteneuer U."/>
            <person name="Pillet L."/>
            <person name="Moustafa A."/>
            <person name="Platzer M."/>
            <person name="Groth M."/>
            <person name="Szafranski K."/>
            <person name="Schliwa M."/>
        </authorList>
    </citation>
    <scope>NUCLEOTIDE SEQUENCE [LARGE SCALE GENOMIC DNA]</scope>
</reference>
<dbReference type="Proteomes" id="UP000023152">
    <property type="component" value="Unassembled WGS sequence"/>
</dbReference>